<dbReference type="AlphaFoldDB" id="A0AAJ6BGX0"/>
<keyword evidence="3" id="KW-0449">Lipoprotein</keyword>
<dbReference type="CDD" id="cd16325">
    <property type="entry name" value="LolA"/>
    <property type="match status" value="1"/>
</dbReference>
<dbReference type="SUPFAM" id="SSF89392">
    <property type="entry name" value="Prokaryotic lipoproteins and lipoprotein localization factors"/>
    <property type="match status" value="1"/>
</dbReference>
<accession>A0AAJ6BGX0</accession>
<dbReference type="PANTHER" id="PTHR35869:SF1">
    <property type="entry name" value="OUTER-MEMBRANE LIPOPROTEIN CARRIER PROTEIN"/>
    <property type="match status" value="1"/>
</dbReference>
<dbReference type="InterPro" id="IPR004564">
    <property type="entry name" value="OM_lipoprot_carrier_LolA-like"/>
</dbReference>
<evidence type="ECO:0000313" key="3">
    <source>
        <dbReference type="EMBL" id="WEK35299.1"/>
    </source>
</evidence>
<dbReference type="PANTHER" id="PTHR35869">
    <property type="entry name" value="OUTER-MEMBRANE LIPOPROTEIN CARRIER PROTEIN"/>
    <property type="match status" value="1"/>
</dbReference>
<organism evidence="3 4">
    <name type="scientific">Candidatus Pseudobacter hemicellulosilyticus</name>
    <dbReference type="NCBI Taxonomy" id="3121375"/>
    <lineage>
        <taxon>Bacteria</taxon>
        <taxon>Pseudomonadati</taxon>
        <taxon>Bacteroidota</taxon>
        <taxon>Chitinophagia</taxon>
        <taxon>Chitinophagales</taxon>
        <taxon>Chitinophagaceae</taxon>
        <taxon>Pseudobacter</taxon>
    </lineage>
</organism>
<protein>
    <submittedName>
        <fullName evidence="3">Outer membrane lipoprotein carrier protein LolA</fullName>
    </submittedName>
</protein>
<gene>
    <name evidence="3" type="ORF">P0Y53_22640</name>
</gene>
<feature type="signal peptide" evidence="2">
    <location>
        <begin position="1"/>
        <end position="19"/>
    </location>
</feature>
<name>A0AAJ6BGX0_9BACT</name>
<dbReference type="Pfam" id="PF03548">
    <property type="entry name" value="LolA"/>
    <property type="match status" value="1"/>
</dbReference>
<proteinExistence type="predicted"/>
<dbReference type="InterPro" id="IPR029046">
    <property type="entry name" value="LolA/LolB/LppX"/>
</dbReference>
<keyword evidence="1 2" id="KW-0732">Signal</keyword>
<evidence type="ECO:0000256" key="1">
    <source>
        <dbReference type="ARBA" id="ARBA00022729"/>
    </source>
</evidence>
<dbReference type="EMBL" id="CP119311">
    <property type="protein sequence ID" value="WEK35299.1"/>
    <property type="molecule type" value="Genomic_DNA"/>
</dbReference>
<feature type="chain" id="PRO_5042558963" evidence="2">
    <location>
        <begin position="20"/>
        <end position="219"/>
    </location>
</feature>
<sequence>MNKTFIFLASLLFSVSAMAQGSLGTNDPAAKKILDAVSAKFKAYTGVQAGFTLKSEDDKGKVLGVKQGTVYMKGNKYKVLIAGQEIFCDGSTIWTYDKAANEVTISKVDPSANAITPQKLFTNFYDKDFLYKFNGEKKEGGKTLQEIEMTPTDKTKQFHKVYVWVNKATQTLYSAKVLDKNANRFTYTVNTLNGKAQVTDAMFVFDKSKYPGVEEVDLR</sequence>
<evidence type="ECO:0000256" key="2">
    <source>
        <dbReference type="SAM" id="SignalP"/>
    </source>
</evidence>
<dbReference type="Proteomes" id="UP001220610">
    <property type="component" value="Chromosome"/>
</dbReference>
<reference evidence="3" key="1">
    <citation type="submission" date="2023-03" db="EMBL/GenBank/DDBJ databases">
        <title>Andean soil-derived lignocellulolytic bacterial consortium as a source of novel taxa and putative plastic-active enzymes.</title>
        <authorList>
            <person name="Diaz-Garcia L."/>
            <person name="Chuvochina M."/>
            <person name="Feuerriegel G."/>
            <person name="Bunk B."/>
            <person name="Sproer C."/>
            <person name="Streit W.R."/>
            <person name="Rodriguez L.M."/>
            <person name="Overmann J."/>
            <person name="Jimenez D.J."/>
        </authorList>
    </citation>
    <scope>NUCLEOTIDE SEQUENCE</scope>
    <source>
        <strain evidence="3">MAG 7</strain>
    </source>
</reference>
<dbReference type="Gene3D" id="2.50.20.10">
    <property type="entry name" value="Lipoprotein localisation LolA/LolB/LppX"/>
    <property type="match status" value="1"/>
</dbReference>
<evidence type="ECO:0000313" key="4">
    <source>
        <dbReference type="Proteomes" id="UP001220610"/>
    </source>
</evidence>